<proteinExistence type="predicted"/>
<dbReference type="KEGG" id="sami:SAMIE_1032080"/>
<reference evidence="7 8" key="1">
    <citation type="submission" date="2018-05" db="EMBL/GenBank/DDBJ databases">
        <title>Complete Genome Sequence of the Nonylphenol-Degrading Bacterium Sphingobium amiense DSM 16289T.</title>
        <authorList>
            <person name="Ootsuka M."/>
            <person name="Nishizawa T."/>
            <person name="Ohta H."/>
        </authorList>
    </citation>
    <scope>NUCLEOTIDE SEQUENCE [LARGE SCALE GENOMIC DNA]</scope>
    <source>
        <strain evidence="7 8">DSM 16289</strain>
    </source>
</reference>
<dbReference type="InterPro" id="IPR051533">
    <property type="entry name" value="WaaL-like"/>
</dbReference>
<evidence type="ECO:0000259" key="6">
    <source>
        <dbReference type="Pfam" id="PF04932"/>
    </source>
</evidence>
<name>A0A494WAK7_9SPHN</name>
<comment type="subcellular location">
    <subcellularLocation>
        <location evidence="1">Membrane</location>
        <topology evidence="1">Multi-pass membrane protein</topology>
    </subcellularLocation>
</comment>
<feature type="transmembrane region" description="Helical" evidence="5">
    <location>
        <begin position="51"/>
        <end position="69"/>
    </location>
</feature>
<dbReference type="AlphaFoldDB" id="A0A494WAK7"/>
<organism evidence="7 8">
    <name type="scientific">Sphingobium amiense</name>
    <dbReference type="NCBI Taxonomy" id="135719"/>
    <lineage>
        <taxon>Bacteria</taxon>
        <taxon>Pseudomonadati</taxon>
        <taxon>Pseudomonadota</taxon>
        <taxon>Alphaproteobacteria</taxon>
        <taxon>Sphingomonadales</taxon>
        <taxon>Sphingomonadaceae</taxon>
        <taxon>Sphingobium</taxon>
    </lineage>
</organism>
<dbReference type="GO" id="GO:0016020">
    <property type="term" value="C:membrane"/>
    <property type="evidence" value="ECO:0007669"/>
    <property type="project" value="UniProtKB-SubCell"/>
</dbReference>
<evidence type="ECO:0000256" key="3">
    <source>
        <dbReference type="ARBA" id="ARBA00022989"/>
    </source>
</evidence>
<feature type="transmembrane region" description="Helical" evidence="5">
    <location>
        <begin position="113"/>
        <end position="135"/>
    </location>
</feature>
<feature type="transmembrane region" description="Helical" evidence="5">
    <location>
        <begin position="399"/>
        <end position="421"/>
    </location>
</feature>
<evidence type="ECO:0000256" key="5">
    <source>
        <dbReference type="SAM" id="Phobius"/>
    </source>
</evidence>
<feature type="transmembrane region" description="Helical" evidence="5">
    <location>
        <begin position="427"/>
        <end position="444"/>
    </location>
</feature>
<feature type="transmembrane region" description="Helical" evidence="5">
    <location>
        <begin position="363"/>
        <end position="387"/>
    </location>
</feature>
<feature type="transmembrane region" description="Helical" evidence="5">
    <location>
        <begin position="248"/>
        <end position="264"/>
    </location>
</feature>
<feature type="domain" description="O-antigen ligase-related" evidence="6">
    <location>
        <begin position="233"/>
        <end position="379"/>
    </location>
</feature>
<keyword evidence="8" id="KW-1185">Reference proteome</keyword>
<sequence length="454" mass="48259">MAEAEYRAQLPVLVSRRRIPPAVRQAAPLLSALAMTIGLAFNGLNDAAGETVAAMLGAGLLAALLIDARPDAYFWRQRKPVLIPALLAGLWLSLGAGGIGLSPAIPMPYAPDFAGPALMAWFGGLAALIGGSIIGADRVRMERTIRLVLLCIGATLFIGMLMWVAGPGTSALDYWSVSRRGRFAGMVSNVNVTAALAGGAILQATALAILARRRARERKDGLHNLSLALAVSVMAIASIALLLTAARFPIVVTVALLISLAALLRRRRRRRSRAIAPSWVWPLLGLLVAALLWWLSGPLLARFDTLGSEALVRSMMWDHYFDLAAASPLQGYGPGSFPTLNAATLDDPLTAGSLWFVNSAHSLFLQIALAGGFPYLFLMVWAGWAILYPVARLAWRGSLPMDTLGTFALVVAILLCATVDIALDVPAVVLLTLFLAGLLWGRALKLREHGVASA</sequence>
<feature type="transmembrane region" description="Helical" evidence="5">
    <location>
        <begin position="186"/>
        <end position="210"/>
    </location>
</feature>
<accession>A0A494WAK7</accession>
<evidence type="ECO:0000313" key="8">
    <source>
        <dbReference type="Proteomes" id="UP000279959"/>
    </source>
</evidence>
<dbReference type="RefSeq" id="WP_066701075.1">
    <property type="nucleotide sequence ID" value="NZ_AP018664.1"/>
</dbReference>
<protein>
    <recommendedName>
        <fullName evidence="6">O-antigen ligase-related domain-containing protein</fullName>
    </recommendedName>
</protein>
<dbReference type="InterPro" id="IPR007016">
    <property type="entry name" value="O-antigen_ligase-rel_domated"/>
</dbReference>
<dbReference type="PANTHER" id="PTHR37422:SF13">
    <property type="entry name" value="LIPOPOLYSACCHARIDE BIOSYNTHESIS PROTEIN PA4999-RELATED"/>
    <property type="match status" value="1"/>
</dbReference>
<feature type="transmembrane region" description="Helical" evidence="5">
    <location>
        <begin position="222"/>
        <end position="242"/>
    </location>
</feature>
<evidence type="ECO:0000313" key="7">
    <source>
        <dbReference type="EMBL" id="BBD99707.1"/>
    </source>
</evidence>
<evidence type="ECO:0000256" key="4">
    <source>
        <dbReference type="ARBA" id="ARBA00023136"/>
    </source>
</evidence>
<dbReference type="EMBL" id="AP018664">
    <property type="protein sequence ID" value="BBD99707.1"/>
    <property type="molecule type" value="Genomic_DNA"/>
</dbReference>
<feature type="transmembrane region" description="Helical" evidence="5">
    <location>
        <begin position="147"/>
        <end position="166"/>
    </location>
</feature>
<dbReference type="Pfam" id="PF04932">
    <property type="entry name" value="Wzy_C"/>
    <property type="match status" value="1"/>
</dbReference>
<evidence type="ECO:0000256" key="2">
    <source>
        <dbReference type="ARBA" id="ARBA00022692"/>
    </source>
</evidence>
<evidence type="ECO:0000256" key="1">
    <source>
        <dbReference type="ARBA" id="ARBA00004141"/>
    </source>
</evidence>
<feature type="transmembrane region" description="Helical" evidence="5">
    <location>
        <begin position="276"/>
        <end position="295"/>
    </location>
</feature>
<feature type="transmembrane region" description="Helical" evidence="5">
    <location>
        <begin position="26"/>
        <end position="45"/>
    </location>
</feature>
<dbReference type="Proteomes" id="UP000279959">
    <property type="component" value="Chromosome"/>
</dbReference>
<keyword evidence="2 5" id="KW-0812">Transmembrane</keyword>
<dbReference type="PANTHER" id="PTHR37422">
    <property type="entry name" value="TEICHURONIC ACID BIOSYNTHESIS PROTEIN TUAE"/>
    <property type="match status" value="1"/>
</dbReference>
<keyword evidence="4 5" id="KW-0472">Membrane</keyword>
<feature type="transmembrane region" description="Helical" evidence="5">
    <location>
        <begin position="81"/>
        <end position="101"/>
    </location>
</feature>
<gene>
    <name evidence="7" type="ORF">SAMIE_1032080</name>
</gene>
<keyword evidence="3 5" id="KW-1133">Transmembrane helix</keyword>